<feature type="transmembrane region" description="Helical" evidence="1">
    <location>
        <begin position="60"/>
        <end position="77"/>
    </location>
</feature>
<feature type="transmembrane region" description="Helical" evidence="1">
    <location>
        <begin position="117"/>
        <end position="137"/>
    </location>
</feature>
<dbReference type="EMBL" id="CP048000">
    <property type="protein sequence ID" value="QHQ61513.1"/>
    <property type="molecule type" value="Genomic_DNA"/>
</dbReference>
<dbReference type="RefSeq" id="WP_161838338.1">
    <property type="nucleotide sequence ID" value="NZ_CP048000.1"/>
</dbReference>
<evidence type="ECO:0008006" key="4">
    <source>
        <dbReference type="Google" id="ProtNLM"/>
    </source>
</evidence>
<feature type="transmembrane region" description="Helical" evidence="1">
    <location>
        <begin position="143"/>
        <end position="170"/>
    </location>
</feature>
<evidence type="ECO:0000256" key="1">
    <source>
        <dbReference type="SAM" id="Phobius"/>
    </source>
</evidence>
<dbReference type="AlphaFoldDB" id="A0A6P1TM39"/>
<keyword evidence="1" id="KW-1133">Transmembrane helix</keyword>
<proteinExistence type="predicted"/>
<gene>
    <name evidence="2" type="ORF">Ana3638_12610</name>
</gene>
<accession>A0A6P1TM39</accession>
<dbReference type="PANTHER" id="PTHR36832:SF1">
    <property type="entry name" value="SLR1174 PROTEIN"/>
    <property type="match status" value="1"/>
</dbReference>
<dbReference type="Proteomes" id="UP000464314">
    <property type="component" value="Chromosome"/>
</dbReference>
<reference evidence="2 3" key="1">
    <citation type="submission" date="2020-01" db="EMBL/GenBank/DDBJ databases">
        <title>Genome analysis of Anaerocolumna sp. CBA3638.</title>
        <authorList>
            <person name="Kim J."/>
            <person name="Roh S.W."/>
        </authorList>
    </citation>
    <scope>NUCLEOTIDE SEQUENCE [LARGE SCALE GENOMIC DNA]</scope>
    <source>
        <strain evidence="2 3">CBA3638</strain>
    </source>
</reference>
<keyword evidence="1" id="KW-0812">Transmembrane</keyword>
<dbReference type="PANTHER" id="PTHR36832">
    <property type="entry name" value="SLR1174 PROTEIN-RELATED"/>
    <property type="match status" value="1"/>
</dbReference>
<organism evidence="2 3">
    <name type="scientific">Anaerocolumna sedimenticola</name>
    <dbReference type="NCBI Taxonomy" id="2696063"/>
    <lineage>
        <taxon>Bacteria</taxon>
        <taxon>Bacillati</taxon>
        <taxon>Bacillota</taxon>
        <taxon>Clostridia</taxon>
        <taxon>Lachnospirales</taxon>
        <taxon>Lachnospiraceae</taxon>
        <taxon>Anaerocolumna</taxon>
    </lineage>
</organism>
<protein>
    <recommendedName>
        <fullName evidence="4">ABC transporter permease</fullName>
    </recommendedName>
</protein>
<keyword evidence="3" id="KW-1185">Reference proteome</keyword>
<keyword evidence="1" id="KW-0472">Membrane</keyword>
<feature type="transmembrane region" description="Helical" evidence="1">
    <location>
        <begin position="21"/>
        <end position="40"/>
    </location>
</feature>
<evidence type="ECO:0000313" key="2">
    <source>
        <dbReference type="EMBL" id="QHQ61513.1"/>
    </source>
</evidence>
<sequence length="265" mass="29372">MRRFNKLMGLYLQGALFYKKAFLLNLFSPLVLLGGQFMLWRSLYNLSETGTIGSYNRAGMYTYIIVAFAINNLLTWSSENNISREIRSGLIVARCMRPVPFLYQSLAGLTGSMLPQALVNFAIAMLLFALFGSHLALPSPAAIPLALLSLLFGILLRMMLVSCFSLLCFFTTSHLGLSWTRTALTEFFSGALIPISMFPGWLKTVSYATPFPLMLQTPISLFLGEATPLPLPVTFGLQIGWTAVFLVLHEVLYAKIRKNLTFAGG</sequence>
<feature type="transmembrane region" description="Helical" evidence="1">
    <location>
        <begin position="229"/>
        <end position="248"/>
    </location>
</feature>
<dbReference type="KEGG" id="anr:Ana3638_12610"/>
<name>A0A6P1TM39_9FIRM</name>
<evidence type="ECO:0000313" key="3">
    <source>
        <dbReference type="Proteomes" id="UP000464314"/>
    </source>
</evidence>
<feature type="transmembrane region" description="Helical" evidence="1">
    <location>
        <begin position="182"/>
        <end position="202"/>
    </location>
</feature>